<dbReference type="GeneID" id="27358823"/>
<dbReference type="HOGENOM" id="CLU_2291736_0_0_1"/>
<reference evidence="1 2" key="1">
    <citation type="submission" date="2015-01" db="EMBL/GenBank/DDBJ databases">
        <title>The Genome Sequence of Exophiala oligosperma CBS72588.</title>
        <authorList>
            <consortium name="The Broad Institute Genomics Platform"/>
            <person name="Cuomo C."/>
            <person name="de Hoog S."/>
            <person name="Gorbushina A."/>
            <person name="Stielow B."/>
            <person name="Teixiera M."/>
            <person name="Abouelleil A."/>
            <person name="Chapman S.B."/>
            <person name="Priest M."/>
            <person name="Young S.K."/>
            <person name="Wortman J."/>
            <person name="Nusbaum C."/>
            <person name="Birren B."/>
        </authorList>
    </citation>
    <scope>NUCLEOTIDE SEQUENCE [LARGE SCALE GENOMIC DNA]</scope>
    <source>
        <strain evidence="1 2">CBS 72588</strain>
    </source>
</reference>
<dbReference type="VEuPathDB" id="FungiDB:PV06_06749"/>
<dbReference type="EMBL" id="KN847337">
    <property type="protein sequence ID" value="KIW41167.1"/>
    <property type="molecule type" value="Genomic_DNA"/>
</dbReference>
<dbReference type="RefSeq" id="XP_016261383.1">
    <property type="nucleotide sequence ID" value="XM_016407903.1"/>
</dbReference>
<protein>
    <submittedName>
        <fullName evidence="1">Uncharacterized protein</fullName>
    </submittedName>
</protein>
<dbReference type="AlphaFoldDB" id="A0A0D2BUP2"/>
<organism evidence="1 2">
    <name type="scientific">Exophiala oligosperma</name>
    <dbReference type="NCBI Taxonomy" id="215243"/>
    <lineage>
        <taxon>Eukaryota</taxon>
        <taxon>Fungi</taxon>
        <taxon>Dikarya</taxon>
        <taxon>Ascomycota</taxon>
        <taxon>Pezizomycotina</taxon>
        <taxon>Eurotiomycetes</taxon>
        <taxon>Chaetothyriomycetidae</taxon>
        <taxon>Chaetothyriales</taxon>
        <taxon>Herpotrichiellaceae</taxon>
        <taxon>Exophiala</taxon>
    </lineage>
</organism>
<dbReference type="Proteomes" id="UP000053342">
    <property type="component" value="Unassembled WGS sequence"/>
</dbReference>
<gene>
    <name evidence="1" type="ORF">PV06_06749</name>
</gene>
<proteinExistence type="predicted"/>
<evidence type="ECO:0000313" key="1">
    <source>
        <dbReference type="EMBL" id="KIW41167.1"/>
    </source>
</evidence>
<dbReference type="OrthoDB" id="4118334at2759"/>
<sequence>MSGLILTRASARNSRQGLKLLQAAKRRSFHPEPRSFQNSPHHTHRFVYRWTIQAIGTPLAVAYLCEKVADKSDGESGFKLDLPNIDTGLLTEPIRMKANVWGQL</sequence>
<keyword evidence="2" id="KW-1185">Reference proteome</keyword>
<evidence type="ECO:0000313" key="2">
    <source>
        <dbReference type="Proteomes" id="UP000053342"/>
    </source>
</evidence>
<accession>A0A0D2BUP2</accession>
<name>A0A0D2BUP2_9EURO</name>